<dbReference type="GO" id="GO:0004722">
    <property type="term" value="F:protein serine/threonine phosphatase activity"/>
    <property type="evidence" value="ECO:0000318"/>
    <property type="project" value="GO_Central"/>
</dbReference>
<feature type="compositionally biased region" description="Polar residues" evidence="2">
    <location>
        <begin position="4185"/>
        <end position="4204"/>
    </location>
</feature>
<dbReference type="SUPFAM" id="SSF50985">
    <property type="entry name" value="RCC1/BLIP-II"/>
    <property type="match status" value="1"/>
</dbReference>
<dbReference type="InterPro" id="IPR009091">
    <property type="entry name" value="RCC1/BLIP-II"/>
</dbReference>
<evidence type="ECO:0000313" key="3">
    <source>
        <dbReference type="EMBL" id="CAK56438.1"/>
    </source>
</evidence>
<gene>
    <name evidence="3" type="ORF">GSPATT00004532001</name>
</gene>
<feature type="region of interest" description="Disordered" evidence="2">
    <location>
        <begin position="4145"/>
        <end position="4246"/>
    </location>
</feature>
<dbReference type="KEGG" id="ptm:GSPATT00004532001"/>
<name>A0BD21_PARTE</name>
<evidence type="ECO:0000313" key="4">
    <source>
        <dbReference type="Proteomes" id="UP000000600"/>
    </source>
</evidence>
<feature type="compositionally biased region" description="Polar residues" evidence="2">
    <location>
        <begin position="4103"/>
        <end position="4120"/>
    </location>
</feature>
<organism evidence="3 4">
    <name type="scientific">Paramecium tetraurelia</name>
    <dbReference type="NCBI Taxonomy" id="5888"/>
    <lineage>
        <taxon>Eukaryota</taxon>
        <taxon>Sar</taxon>
        <taxon>Alveolata</taxon>
        <taxon>Ciliophora</taxon>
        <taxon>Intramacronucleata</taxon>
        <taxon>Oligohymenophorea</taxon>
        <taxon>Peniculida</taxon>
        <taxon>Parameciidae</taxon>
        <taxon>Paramecium</taxon>
    </lineage>
</organism>
<keyword evidence="1" id="KW-0175">Coiled coil</keyword>
<keyword evidence="4" id="KW-1185">Reference proteome</keyword>
<dbReference type="GeneID" id="5009620"/>
<feature type="compositionally biased region" description="Basic and acidic residues" evidence="2">
    <location>
        <begin position="3629"/>
        <end position="3640"/>
    </location>
</feature>
<dbReference type="InParanoid" id="A0BD21"/>
<accession>A0BD21</accession>
<dbReference type="RefSeq" id="XP_001423836.1">
    <property type="nucleotide sequence ID" value="XM_001423799.1"/>
</dbReference>
<feature type="compositionally biased region" description="Polar residues" evidence="2">
    <location>
        <begin position="4230"/>
        <end position="4246"/>
    </location>
</feature>
<feature type="compositionally biased region" description="Low complexity" evidence="2">
    <location>
        <begin position="4162"/>
        <end position="4173"/>
    </location>
</feature>
<feature type="compositionally biased region" description="Low complexity" evidence="2">
    <location>
        <begin position="4205"/>
        <end position="4224"/>
    </location>
</feature>
<dbReference type="OMA" id="GNMEMRF"/>
<feature type="region of interest" description="Disordered" evidence="2">
    <location>
        <begin position="3626"/>
        <end position="3656"/>
    </location>
</feature>
<feature type="compositionally biased region" description="Basic and acidic residues" evidence="2">
    <location>
        <begin position="3945"/>
        <end position="3955"/>
    </location>
</feature>
<sequence>MNQHISKALKTLIKSLCMQTLCKKLILMPLTLRNPQNEVHQRFYKTNIVLSLYNQDHLQGLSILSLQLYINQKMNDILYIYDDEQNTYKPFNVLGQFGKVRQICKGFSLNSFQILSETGCLYYISYELSFYQLPFKNEKIKYITTNKNVTLALSYSGQVYSFGDDKNHYGTLGISKIYFLPIPSRIATDFKQVSLSTHLACGLDYSGKLWTWGQTPIGNSEIPQIVNSLQIKINKICAGRDYILLIDGSSNIFLLSDSFKQSFYSNQKWVLQKFRQFTNEHLVISEILPNDQYSFLLTNKNEIYLLVLSELLIKKLDIRLKIHNVTQNDTHLFCLTELQQFIKIDKANLYQNEQIEMKALYEQIRYDNAEKAMHSAILPQNILKFTLNSIQGFVVDKSRFLDGTQKKGISSSIQVYQQQYSISEVHQQETQLKLSIINHQINHTPNKIAIPLQKSRIYYSPQPIVLKSHKSAMTPLKQSAVLPKSYLSRTPNMQQPLARSFVNYSESRTKSPVKKANLMRLLIQDIQITINSMYNYPQIAFEFRERVYSNRSNSAQDIKQMIKEINPRANSQEKEKIQEFIHKERRYDQELNKQVETVRSQLEGLKRQSNQSEEVFEDAISKRRQSIADDLSVGETGTQDKEINYGQSRIVGQKKYSKNILNASPILNSPAIQKFDETTKFFEEEILFRNRQKQDRVLIREVIILDSSTYVNDENLYTVRGKDQILIASRVINGIIDQSWELTSNNKYKKIISVNEPIQYLEEDIKIFQGNCILRKQIRKTPEILTMGEGINEEQQNGDIVESRRLVENNESLTQMKADGWSFQNMQRLERNLGIEQLQIHQMECSQKTREKNDPFQSIQKQVEVNKDQSETLGKFVQEEILRLNKDTGKLEKILIRKPYIEKEKAKELDKEYSQKGVKVLSRKILDNSPSQKIMLQDGWLLTQEGFLQKKLSESEPDQFVEEEIIIYNQVTKKQERKLVRRPFFDDQLQEISEELDEDSNLGVKVVARRIIEKNEKRQQGKEWQKNPEGNYELQISQAESTQYVEEEVLIKGKNGNMIRKLVRRPIEQCKGKVGNNLREKDNNGNYVLSRKIIDSRFSLQNWKKNGTMYEKIISQEEPEQFVEEERKLVRRPYENEEEIGDQLNESIGNNQKVVSRRIVQNDTSLSEWKKNQKKPDIQNEPAKFIEEEVLVMNEETGKIERKLVRKQYQPGQNVGNNIQETDQNGNKILARRVIENTTSTQQAEKEGWKNNQGYFEKTLSIQEPTQFIEEEERKIIRRPLDDDGNIQEGEELLEDLGDGCYVVSRKIVDNDLSLASSNWRKNNDGNYEQSLGVEPSQYITEEVLQFNNKTGMMERKLVRKPYLGGKIQEGDQLNDVDKNGNKVLSRKIESNLQPKATKQQWQNVGKQEEIILNSEEPEQFIEEEIIQINPKTGKLERKIIRKPLNNEELDNLQFGQNLEENLGNGKQIISRKIVQNDQSNQALKQQGWVKNSDGNMEIRFQPEPVKYVEEEILVQGEDGNVQRKLVRRPYLPQDNKLQTGAVIEKDQNGNKVVSRKIVQNNKVMDSTWVQSNNGYLEKVVSQQEPEAYIEEEIIIINPKTQKQERKLIRRPLTQSDIGEIGENLQEGDANRKVVARRIISNEQSLDQMKDWQQKQGQMEIQLAQSEPTRYVEEEVLCYGENGLQRKLVRRTLTKENSQMGNNLNEVDKDGNRILSRKIVDNSQSISQIQKDWQKRQNGTLEKIISQEEPEQFVEEEVIIINPKTGKQERKLVRRPYENEEEIGDQLNESIGNNQKVVSRRIVQNDTSLSEWKKNQKTGQLEKLIVQNEPAKFIEEEVLVMNEETGNMERKLVRKQYQPGQNVGNNIQETDQNGNKILARRVIENTTSTQQAEKEGWKNNQGYFEKTLSIQEPTQFIEEEVIIMRQGGKQERKIIRRPLDDDGNIQEGEELLEDLGDGCYVVSRKIVDNDLSLASSNWRKNNDGNYEQSLGVEPSQYITEEVLQFNNKTGMMERKLVRKPYLGGKIQEGDQLNEVDKNGNKVLSRKIESNLQPKANKQQWQNVGKQEEIILNSEEPEQFIEEEIIQINPKTGKLERKIIRKPLNNEELDNLQFGQNLEENLGNGKQIISRKIVQNDQSNQALKQQGWVKNSDGNMEIRFQPEPVKYVEEEILVQGEDGNVQRKLVRRPYLPQDNKLQTGAVIEKDQNGNKVVSRKIVQNNKVMDSTWVQSNNGYLEKHILKKRLSYINPKTQKQERKLIRRPLTQSDIGEIGENLQEGDANRKVVARRIISNEQSLDQMKDWQQKQGQMEIQLAQSEPTRYVEEEVLCYGENGLQRKLVRRPLTKENSQMGNNLNEVDKDGNRILSRKIVDNSQSISQIQKDWQKGQNGTLEKIISQEEPEQFVEEEIIIINPKTGKQERKLVRRPYENEEEIGDQLNESIGNNQKVVSRRIVQNDTSLSEWKKNQKTGQLEKLIVQNEPAKFIEEEVLVMNEETGNMERKLVRKQYQPGQNVGNNIQETDQNGNKILARRVIENTTSTQQAEKEGWKNNQGYFEKTLSIQEPTQFIEEEVIIMRQGGKQERKIIRRPLDDDGNIQEGEELLEDLGDGCYVVSRKIVDNDLSLASSNWRKNNDGNYEQSLGVEPSQYITEEVLQFNNKTGMMERKLVRKPYLGGKIQEGDQLNEVDKNGNKVLSRKIESNLQPKANKQQWQNVGKQEEIILNSEEPEQFIEEEIIQINPKTGKLERKIIRKPLNNEELDILQFGQNLEENLGNGKQIISRKIVQNDQSNQALKQQGWVKNSDGNMEIRFQSEPVKYVEEEILVQGEDGNVQRKLVRRPYLPQDNKLQTGAVIEKDQNGNKVVSRKIVQNNKVMDSTWVQSNNGYLEKVVSQQEPEAYIEEEIIIINPKTQKQERKLIRRPLTQSDIGEIGENLQEGDGNRKVVARRIISNEQSLDQMKDWQQKQGQMEIQLAQSEPTRYVEEEVLCYGENGLQRKLKIHKWGIIQMKLIKMEIEFYRGKQSIILNLLVKSKQIGKKDKMVLLKKLFHKRNLNNSVEEEVIIINPKTGKQERKLVRKPVYQINEQVNYGDCLNEQGKDGERVISRRIIQNQFSSDDLNQQGWQQKKDGNLEQIICETEPTKYIEEEILVMNPQTQQLERTLIRRPLSPNSQNLKTGDNLTEIDKEGKQILSRKIIDNISSIKQQQKEGWKFEQGRLTRLVSLSEPKQFIEEEILIVNQNTGKQERKLIRKPYIEDNKTQFGDEIDEQQQGYRVVSRKIVSNNISSETKKKEGWITNKEGLMEKVIASSEPSKYIEEEILSFNKETGQLERKFLRRQIQDNLVMGDSIQEVDPLGNTILSRKIVDNNSTTGWIKQKNGTLVKQLSVQEPEQYIEEEVLLTDKDGQQKLIVERRPFINGESKINRTDGGFVLSRKVIQNNQTLTALKQEGWVKDDQGILKKVGDQSTGNSALSKQLINQDSQYFEEEHQILNPKTNEMEIIQLKFPYNVNRQIGKRLKEQDSDGNQIISRRIVTNLDLDYNPYQFVEEIVEVANQKSGQTELFAIQKQVNITEVQIGKNLNEKQPNGFIIRQRKIDSLQSWKKVTDAPKEYFKQHANINIKRQMYQIDEDSQEQRDSQYRSNEELNSQGIRVPDFDGSRTDKFLASSSEKRKQQQLKAIEEEILILNPQTKKVERRLQRKTNEAKQDPEIGDDLYEQEEDIIILSRQLAESNSPSDLMKKGWCEKSSNIWQRILSKNESFQMIEEVVKEGKGNKQKIIITRKNYKDEELLFGEDLKEQLGQDQTLVRRIKVSNRSLAFYKNCDFSKNREGNYVKIIQSNDNPNVQLKIPKYQEPNLKKSKSSSSQLSLIQAIEQTQITKSKSLMNVNEQYNKNQGTNKAQQQLHEQFMDDQAIINRTNISDISETDKMFLKQLERKDHSKKQSQQDILRNRVGSDKNNRSSSSPFSDQDYNMSSNFVVGIKIIKRLLQKMILVNAKIGFDELCYINQQYERFSKAIRLIKKFGTRCGLASLNEHRLKTFIEFNEDDIIKYNQMLTENKIQAMEHIPEQGQQAEPIELSPDEKGSRTLVKSQSQILPKQLNFRNSFTSTPQKEQQQLSQNQIKSGQPVRATQAPSTSIIISSLPQSQQLVRGSNSRSSTIKTVVSPQPQQKYAAQQKFSYQSDDKKKSGQNTSQSTQKSNRQQEVPSVNQSQNASQSSIQNSSNQLAAQKKEIISQQFKKMGSYSQKSKK</sequence>
<proteinExistence type="predicted"/>
<reference evidence="3 4" key="1">
    <citation type="journal article" date="2006" name="Nature">
        <title>Global trends of whole-genome duplications revealed by the ciliate Paramecium tetraurelia.</title>
        <authorList>
            <consortium name="Genoscope"/>
            <person name="Aury J.-M."/>
            <person name="Jaillon O."/>
            <person name="Duret L."/>
            <person name="Noel B."/>
            <person name="Jubin C."/>
            <person name="Porcel B.M."/>
            <person name="Segurens B."/>
            <person name="Daubin V."/>
            <person name="Anthouard V."/>
            <person name="Aiach N."/>
            <person name="Arnaiz O."/>
            <person name="Billaut A."/>
            <person name="Beisson J."/>
            <person name="Blanc I."/>
            <person name="Bouhouche K."/>
            <person name="Camara F."/>
            <person name="Duharcourt S."/>
            <person name="Guigo R."/>
            <person name="Gogendeau D."/>
            <person name="Katinka M."/>
            <person name="Keller A.-M."/>
            <person name="Kissmehl R."/>
            <person name="Klotz C."/>
            <person name="Koll F."/>
            <person name="Le Moue A."/>
            <person name="Lepere C."/>
            <person name="Malinsky S."/>
            <person name="Nowacki M."/>
            <person name="Nowak J.K."/>
            <person name="Plattner H."/>
            <person name="Poulain J."/>
            <person name="Ruiz F."/>
            <person name="Serrano V."/>
            <person name="Zagulski M."/>
            <person name="Dessen P."/>
            <person name="Betermier M."/>
            <person name="Weissenbach J."/>
            <person name="Scarpelli C."/>
            <person name="Schachter V."/>
            <person name="Sperling L."/>
            <person name="Meyer E."/>
            <person name="Cohen J."/>
            <person name="Wincker P."/>
        </authorList>
    </citation>
    <scope>NUCLEOTIDE SEQUENCE [LARGE SCALE GENOMIC DNA]</scope>
    <source>
        <strain evidence="3 4">Stock d4-2</strain>
    </source>
</reference>
<dbReference type="HOGENOM" id="CLU_223421_0_0_1"/>
<dbReference type="EMBL" id="CT867986">
    <property type="protein sequence ID" value="CAK56438.1"/>
    <property type="molecule type" value="Genomic_DNA"/>
</dbReference>
<feature type="compositionally biased region" description="Polar residues" evidence="2">
    <location>
        <begin position="4146"/>
        <end position="4161"/>
    </location>
</feature>
<dbReference type="Proteomes" id="UP000000600">
    <property type="component" value="Unassembled WGS sequence"/>
</dbReference>
<protein>
    <submittedName>
        <fullName evidence="3">Uncharacterized protein</fullName>
    </submittedName>
</protein>
<dbReference type="Gene3D" id="2.130.10.30">
    <property type="entry name" value="Regulator of chromosome condensation 1/beta-lactamase-inhibitor protein II"/>
    <property type="match status" value="1"/>
</dbReference>
<evidence type="ECO:0000256" key="1">
    <source>
        <dbReference type="SAM" id="Coils"/>
    </source>
</evidence>
<evidence type="ECO:0000256" key="2">
    <source>
        <dbReference type="SAM" id="MobiDB-lite"/>
    </source>
</evidence>
<dbReference type="OrthoDB" id="306609at2759"/>
<feature type="region of interest" description="Disordered" evidence="2">
    <location>
        <begin position="4103"/>
        <end position="4129"/>
    </location>
</feature>
<feature type="region of interest" description="Disordered" evidence="2">
    <location>
        <begin position="3931"/>
        <end position="3964"/>
    </location>
</feature>
<feature type="coiled-coil region" evidence="1">
    <location>
        <begin position="588"/>
        <end position="615"/>
    </location>
</feature>